<organism evidence="3 4">
    <name type="scientific">Nitrospira japonica</name>
    <dbReference type="NCBI Taxonomy" id="1325564"/>
    <lineage>
        <taxon>Bacteria</taxon>
        <taxon>Pseudomonadati</taxon>
        <taxon>Nitrospirota</taxon>
        <taxon>Nitrospiria</taxon>
        <taxon>Nitrospirales</taxon>
        <taxon>Nitrospiraceae</taxon>
        <taxon>Nitrospira</taxon>
    </lineage>
</organism>
<evidence type="ECO:0000256" key="1">
    <source>
        <dbReference type="SAM" id="MobiDB-lite"/>
    </source>
</evidence>
<dbReference type="STRING" id="1325564.NSJP_3057"/>
<keyword evidence="2" id="KW-1133">Transmembrane helix</keyword>
<proteinExistence type="predicted"/>
<evidence type="ECO:0000313" key="3">
    <source>
        <dbReference type="EMBL" id="SLM49224.1"/>
    </source>
</evidence>
<dbReference type="KEGG" id="nja:NSJP_3057"/>
<dbReference type="EMBL" id="LT828648">
    <property type="protein sequence ID" value="SLM49224.1"/>
    <property type="molecule type" value="Genomic_DNA"/>
</dbReference>
<feature type="transmembrane region" description="Helical" evidence="2">
    <location>
        <begin position="42"/>
        <end position="66"/>
    </location>
</feature>
<name>A0A1W1I896_9BACT</name>
<dbReference type="RefSeq" id="WP_080887491.1">
    <property type="nucleotide sequence ID" value="NZ_LT828648.1"/>
</dbReference>
<dbReference type="AlphaFoldDB" id="A0A1W1I896"/>
<protein>
    <submittedName>
        <fullName evidence="3">Uncharacterized protein</fullName>
    </submittedName>
</protein>
<sequence length="103" mass="11394">MPNLQVVEPSVEQAVEQAVKKGRMSEEPSRSPSGTTGAIGTVIRWTVGIVVAFALGSWLVWLTAYLQRHFVLEDIRSSCQRIMPDAVERCVDTVIIQRGGARR</sequence>
<accession>A0A1W1I896</accession>
<evidence type="ECO:0000313" key="4">
    <source>
        <dbReference type="Proteomes" id="UP000192042"/>
    </source>
</evidence>
<gene>
    <name evidence="3" type="ORF">NSJP_3057</name>
</gene>
<keyword evidence="2" id="KW-0472">Membrane</keyword>
<keyword evidence="2" id="KW-0812">Transmembrane</keyword>
<dbReference type="Proteomes" id="UP000192042">
    <property type="component" value="Chromosome I"/>
</dbReference>
<feature type="region of interest" description="Disordered" evidence="1">
    <location>
        <begin position="18"/>
        <end position="38"/>
    </location>
</feature>
<dbReference type="OrthoDB" id="9813607at2"/>
<reference evidence="3 4" key="1">
    <citation type="submission" date="2017-03" db="EMBL/GenBank/DDBJ databases">
        <authorList>
            <person name="Afonso C.L."/>
            <person name="Miller P.J."/>
            <person name="Scott M.A."/>
            <person name="Spackman E."/>
            <person name="Goraichik I."/>
            <person name="Dimitrov K.M."/>
            <person name="Suarez D.L."/>
            <person name="Swayne D.E."/>
        </authorList>
    </citation>
    <scope>NUCLEOTIDE SEQUENCE [LARGE SCALE GENOMIC DNA]</scope>
    <source>
        <strain evidence="3">Genome sequencing of Nitrospira japonica strain NJ11</strain>
    </source>
</reference>
<evidence type="ECO:0000256" key="2">
    <source>
        <dbReference type="SAM" id="Phobius"/>
    </source>
</evidence>
<keyword evidence="4" id="KW-1185">Reference proteome</keyword>